<feature type="domain" description="NADP-dependent oxidoreductase" evidence="2">
    <location>
        <begin position="905"/>
        <end position="1168"/>
    </location>
</feature>
<dbReference type="Gene3D" id="3.20.20.100">
    <property type="entry name" value="NADP-dependent oxidoreductase domain"/>
    <property type="match status" value="1"/>
</dbReference>
<feature type="region of interest" description="Disordered" evidence="1">
    <location>
        <begin position="627"/>
        <end position="648"/>
    </location>
</feature>
<dbReference type="PRINTS" id="PR00069">
    <property type="entry name" value="ALDKETRDTASE"/>
</dbReference>
<feature type="region of interest" description="Disordered" evidence="1">
    <location>
        <begin position="43"/>
        <end position="72"/>
    </location>
</feature>
<dbReference type="PROSITE" id="PS00798">
    <property type="entry name" value="ALDOKETO_REDUCTASE_1"/>
    <property type="match status" value="1"/>
</dbReference>
<dbReference type="Pfam" id="PF00248">
    <property type="entry name" value="Aldo_ket_red"/>
    <property type="match status" value="1"/>
</dbReference>
<gene>
    <name evidence="4 5" type="primary">LOC113509285</name>
</gene>
<dbReference type="RefSeq" id="XP_052755136.1">
    <property type="nucleotide sequence ID" value="XM_052899176.1"/>
</dbReference>
<evidence type="ECO:0000313" key="3">
    <source>
        <dbReference type="Proteomes" id="UP001652740"/>
    </source>
</evidence>
<evidence type="ECO:0000313" key="4">
    <source>
        <dbReference type="RefSeq" id="XP_052755136.1"/>
    </source>
</evidence>
<dbReference type="InterPro" id="IPR018170">
    <property type="entry name" value="Aldo/ket_reductase_CS"/>
</dbReference>
<feature type="compositionally biased region" description="Polar residues" evidence="1">
    <location>
        <begin position="189"/>
        <end position="202"/>
    </location>
</feature>
<feature type="region of interest" description="Disordered" evidence="1">
    <location>
        <begin position="110"/>
        <end position="209"/>
    </location>
</feature>
<dbReference type="RefSeq" id="XP_052755142.1">
    <property type="nucleotide sequence ID" value="XM_052899182.1"/>
</dbReference>
<evidence type="ECO:0000313" key="5">
    <source>
        <dbReference type="RefSeq" id="XP_052755142.1"/>
    </source>
</evidence>
<organism evidence="3 5">
    <name type="scientific">Galleria mellonella</name>
    <name type="common">Greater wax moth</name>
    <dbReference type="NCBI Taxonomy" id="7137"/>
    <lineage>
        <taxon>Eukaryota</taxon>
        <taxon>Metazoa</taxon>
        <taxon>Ecdysozoa</taxon>
        <taxon>Arthropoda</taxon>
        <taxon>Hexapoda</taxon>
        <taxon>Insecta</taxon>
        <taxon>Pterygota</taxon>
        <taxon>Neoptera</taxon>
        <taxon>Endopterygota</taxon>
        <taxon>Lepidoptera</taxon>
        <taxon>Glossata</taxon>
        <taxon>Ditrysia</taxon>
        <taxon>Pyraloidea</taxon>
        <taxon>Pyralidae</taxon>
        <taxon>Galleriinae</taxon>
        <taxon>Galleria</taxon>
    </lineage>
</organism>
<feature type="compositionally biased region" description="Basic and acidic residues" evidence="1">
    <location>
        <begin position="132"/>
        <end position="147"/>
    </location>
</feature>
<feature type="compositionally biased region" description="Basic and acidic residues" evidence="1">
    <location>
        <begin position="113"/>
        <end position="123"/>
    </location>
</feature>
<dbReference type="InterPro" id="IPR036812">
    <property type="entry name" value="NAD(P)_OxRdtase_dom_sf"/>
</dbReference>
<evidence type="ECO:0000256" key="1">
    <source>
        <dbReference type="SAM" id="MobiDB-lite"/>
    </source>
</evidence>
<feature type="region of interest" description="Disordered" evidence="1">
    <location>
        <begin position="735"/>
        <end position="768"/>
    </location>
</feature>
<reference evidence="4 5" key="1">
    <citation type="submission" date="2025-05" db="UniProtKB">
        <authorList>
            <consortium name="RefSeq"/>
        </authorList>
    </citation>
    <scope>IDENTIFICATION</scope>
    <source>
        <tissue evidence="4 5">Whole larvae</tissue>
    </source>
</reference>
<dbReference type="InterPro" id="IPR020471">
    <property type="entry name" value="AKR"/>
</dbReference>
<dbReference type="Proteomes" id="UP001652740">
    <property type="component" value="Unplaced"/>
</dbReference>
<sequence>MEKGDHSRLLKFLVPTTHLSKMAEPKVYKLEIEYIKPSDIESEVPGDQELRELDGNTDVGNSTLRDDDKVEAPEDYVLSPVITVKKEESSYTKGDLKLQKVAVTENISNDEVNGIHDEPHEDVAASLPTANADRRRPSHDDTKERSRIPTSKFRQALEKFKQGSIDKKNEITRNPSKASSIPRLKDAKITSSPNKQAISNTQPDDHKLEDEFDKIYDEVIDDEPKEVLDNTVSAKIDEPTKLEDKFEEIIHDYEDNKVEPINVDKVKHTRIPQLPKRVIDHENKLTNPDTSPVQSVIEKAKRNEVRTDTKIPMYKDIPQKPPRIRYISKNEDKPNPNNNLNESPKVNLETESQSEGPSVGLNMNNDTNLTPEQSNVNFPEAEPVKVATQEDINRITKENNEKHQNSNVFRSTEIEATPLVNEINAIIDIQPESVSIDNNNPVISEDTPADGNSGHTDTISTEENTNPENNKEIDESKYTPGKVNRILNRIRSYDTKDTKEQSNVVKETPKRKSVLSRIAMFERQEPIAPSGPKPSALNGVPTRKPHVKEANSKLPEIANTKPVIIDEVLKVSIQRDLDSNIIEVKTENPTEEPENKVEIIEEEIKYQEIEVIDAQDDEPIAECNVEESSVTNDGTQPADQAAKNQLDVKDETVPSDVIPELANTIESKPVYVDSRDEIRESIKTEYLDPAPINIQEKELEINNNEDTIPLDEPILDTVKDKPTEQETNVQIVNAEDNVALSRNTDDSNEPERRRRSREEEQVKERPKSLAEIDLGESVKGIVHEMITRMNSFEKIEEPKRGKEIDVKERPRKKSVSMMIALFEQKSTAVKYVTSNPNIERAAAKPTIAAQPTALSDEECDQRIAELSNAKLQYGRATNMTYLVLRNGVEMPVLSLGTSLLDKRLLHHIIGAAIDLGFRAIDTAYIYGNELEVGEAIKAKIDDGTVTREELFITSKLWSTYHRPDLVEVACRASLAAMHLDYFNLYLIHSPMSFKEGKEPIPKIANVIQYSEYDYLDAWYGMEGLVEKGLVRSIGVSNFNSKQLHRVLGRARIKPVINQVECHPYLSQQRLNEFCEERDVKLMCYGVLGSKGTPKELKSSLPPIVDDPLVKVMAAGLDMTIGQLLVRYQIESGHSVVVKASTGAHLWDNLQALEKRLTPEQVDALNALNRNKRTYTFIGMGETHKNYPFSIPF</sequence>
<evidence type="ECO:0000259" key="2">
    <source>
        <dbReference type="Pfam" id="PF00248"/>
    </source>
</evidence>
<dbReference type="GeneID" id="113509285"/>
<dbReference type="PANTHER" id="PTHR11732">
    <property type="entry name" value="ALDO/KETO REDUCTASE"/>
    <property type="match status" value="1"/>
</dbReference>
<feature type="compositionally biased region" description="Polar residues" evidence="1">
    <location>
        <begin position="627"/>
        <end position="638"/>
    </location>
</feature>
<dbReference type="InterPro" id="IPR023210">
    <property type="entry name" value="NADP_OxRdtase_dom"/>
</dbReference>
<accession>A0ABM3MUW7</accession>
<feature type="compositionally biased region" description="Low complexity" evidence="1">
    <location>
        <begin position="335"/>
        <end position="347"/>
    </location>
</feature>
<protein>
    <submittedName>
        <fullName evidence="4 5">Uncharacterized protein LOC113509285 isoform X1</fullName>
    </submittedName>
</protein>
<feature type="compositionally biased region" description="Basic and acidic residues" evidence="1">
    <location>
        <begin position="743"/>
        <end position="768"/>
    </location>
</feature>
<feature type="compositionally biased region" description="Polar residues" evidence="1">
    <location>
        <begin position="349"/>
        <end position="375"/>
    </location>
</feature>
<name>A0ABM3MUW7_GALME</name>
<dbReference type="SUPFAM" id="SSF51430">
    <property type="entry name" value="NAD(P)-linked oxidoreductase"/>
    <property type="match status" value="1"/>
</dbReference>
<dbReference type="PROSITE" id="PS00062">
    <property type="entry name" value="ALDOKETO_REDUCTASE_2"/>
    <property type="match status" value="1"/>
</dbReference>
<proteinExistence type="predicted"/>
<feature type="region of interest" description="Disordered" evidence="1">
    <location>
        <begin position="526"/>
        <end position="545"/>
    </location>
</feature>
<feature type="region of interest" description="Disordered" evidence="1">
    <location>
        <begin position="314"/>
        <end position="375"/>
    </location>
</feature>
<feature type="compositionally biased region" description="Basic and acidic residues" evidence="1">
    <location>
        <begin position="155"/>
        <end position="171"/>
    </location>
</feature>
<feature type="region of interest" description="Disordered" evidence="1">
    <location>
        <begin position="444"/>
        <end position="478"/>
    </location>
</feature>
<keyword evidence="3" id="KW-1185">Reference proteome</keyword>